<dbReference type="GO" id="GO:0045944">
    <property type="term" value="P:positive regulation of transcription by RNA polymerase II"/>
    <property type="evidence" value="ECO:0007669"/>
    <property type="project" value="UniProtKB-ARBA"/>
</dbReference>
<gene>
    <name evidence="8" type="ORF">QBC35DRAFT_61304</name>
</gene>
<dbReference type="GO" id="GO:0000981">
    <property type="term" value="F:DNA-binding transcription factor activity, RNA polymerase II-specific"/>
    <property type="evidence" value="ECO:0007669"/>
    <property type="project" value="TreeGrafter"/>
</dbReference>
<dbReference type="GO" id="GO:0008270">
    <property type="term" value="F:zinc ion binding"/>
    <property type="evidence" value="ECO:0007669"/>
    <property type="project" value="UniProtKB-KW"/>
</dbReference>
<dbReference type="AlphaFoldDB" id="A0AAN6WZ21"/>
<feature type="domain" description="C2H2-type" evidence="7">
    <location>
        <begin position="665"/>
        <end position="692"/>
    </location>
</feature>
<feature type="compositionally biased region" description="Low complexity" evidence="6">
    <location>
        <begin position="570"/>
        <end position="583"/>
    </location>
</feature>
<evidence type="ECO:0000256" key="4">
    <source>
        <dbReference type="ARBA" id="ARBA00022833"/>
    </source>
</evidence>
<keyword evidence="9" id="KW-1185">Reference proteome</keyword>
<protein>
    <recommendedName>
        <fullName evidence="7">C2H2-type domain-containing protein</fullName>
    </recommendedName>
</protein>
<organism evidence="8 9">
    <name type="scientific">Podospora australis</name>
    <dbReference type="NCBI Taxonomy" id="1536484"/>
    <lineage>
        <taxon>Eukaryota</taxon>
        <taxon>Fungi</taxon>
        <taxon>Dikarya</taxon>
        <taxon>Ascomycota</taxon>
        <taxon>Pezizomycotina</taxon>
        <taxon>Sordariomycetes</taxon>
        <taxon>Sordariomycetidae</taxon>
        <taxon>Sordariales</taxon>
        <taxon>Podosporaceae</taxon>
        <taxon>Podospora</taxon>
    </lineage>
</organism>
<comment type="caution">
    <text evidence="8">The sequence shown here is derived from an EMBL/GenBank/DDBJ whole genome shotgun (WGS) entry which is preliminary data.</text>
</comment>
<keyword evidence="1" id="KW-0479">Metal-binding</keyword>
<dbReference type="GO" id="GO:0005634">
    <property type="term" value="C:nucleus"/>
    <property type="evidence" value="ECO:0007669"/>
    <property type="project" value="UniProtKB-ARBA"/>
</dbReference>
<dbReference type="Proteomes" id="UP001302126">
    <property type="component" value="Unassembled WGS sequence"/>
</dbReference>
<keyword evidence="3 5" id="KW-0863">Zinc-finger</keyword>
<evidence type="ECO:0000256" key="2">
    <source>
        <dbReference type="ARBA" id="ARBA00022737"/>
    </source>
</evidence>
<dbReference type="Pfam" id="PF00096">
    <property type="entry name" value="zf-C2H2"/>
    <property type="match status" value="1"/>
</dbReference>
<evidence type="ECO:0000256" key="5">
    <source>
        <dbReference type="PROSITE-ProRule" id="PRU00042"/>
    </source>
</evidence>
<dbReference type="SUPFAM" id="SSF57667">
    <property type="entry name" value="beta-beta-alpha zinc fingers"/>
    <property type="match status" value="1"/>
</dbReference>
<evidence type="ECO:0000256" key="3">
    <source>
        <dbReference type="ARBA" id="ARBA00022771"/>
    </source>
</evidence>
<dbReference type="PANTHER" id="PTHR19818">
    <property type="entry name" value="ZINC FINGER PROTEIN ZIC AND GLI"/>
    <property type="match status" value="1"/>
</dbReference>
<feature type="region of interest" description="Disordered" evidence="6">
    <location>
        <begin position="567"/>
        <end position="598"/>
    </location>
</feature>
<keyword evidence="4" id="KW-0862">Zinc</keyword>
<evidence type="ECO:0000313" key="8">
    <source>
        <dbReference type="EMBL" id="KAK4190601.1"/>
    </source>
</evidence>
<sequence>MSQRSHYPQHDGFASIPFGVPDQNPDSPDPLNTMDGLGGHQNAAAQPYEQFTATTTHGAGSQNAFANNNRYNNNQSQQNLGLEREIYKFIQNQQQSRFEPWNPVRAAAVTSPWTSNFSSTSFSGYRDTAPPPSEADTIGPSAAKLLSDSGYGSAARHSIGIPSYNGDDNAETRSLVQQYHQHGLSLETVSNATHERPRKRRARSQRGAGSTTSGVKHLKCPDCSNFSAKTPSELKKHRARHEKPYKCDIENCPKAKEGFSTSNDLDRHKICVHKVYRADASIYRCNLDECKDKPKDWPRQDNFRQHIRRVHRMDPPSDLSQFLYNPNNAVNQSLIGVSEHTPSEAGRHVASHQVSQLSWPVLEQSQVIPTGLLHSNSGNLGVVQPADLHHFPTPSVMDQSVLDRSEYASLMSPTNYHSQDQGTLDNGGLSVDMELLTGLIQPRFQRDDGSAPRELPLDDQSCVAPNRLSHTSMEVCHMEQALEIATPHKEVIQLEDDSPSVYQETKAFTDHHQPQAELAISPDAMVLDINEPIQDSASDHGLEFEETQEAQHDGTADLQILSKLSEHLASESSPDAPSSPELLVTPSPPVSNTYTPHQADPEDVEAVALAALKSLMSLKEKGGLKDTGVLDRLIMGLGYQKSEELDTKDIKVPSTPSVQSDAGSHRCNKCGKTFNRPCELKKHLKRHEKPYACTFHQCDKRFGSKNDWKRHENSQHYQLEIWRCVEVTGGEGLDHACGKVYHRRESLKAHLEKDHQMKDWALVEKKLEEFRHGRNFESRFWCGFCVKTIEPQGCGGPAHSERFDHIDDHFMGKNGFEKAYIATWKSLDAANLADSSLSSQAARQAADVSSRKRGLEDEADNAASLLSSSSAPRSSSGKTKKKRRGGKADVFWTCCHCGECWNVDVTNQCMDACNHTQCGACPTWIYDAVQERDGNEKAAASTMAPQGSFRSSLT</sequence>
<reference evidence="8" key="2">
    <citation type="submission" date="2023-05" db="EMBL/GenBank/DDBJ databases">
        <authorList>
            <consortium name="Lawrence Berkeley National Laboratory"/>
            <person name="Steindorff A."/>
            <person name="Hensen N."/>
            <person name="Bonometti L."/>
            <person name="Westerberg I."/>
            <person name="Brannstrom I.O."/>
            <person name="Guillou S."/>
            <person name="Cros-Aarteil S."/>
            <person name="Calhoun S."/>
            <person name="Haridas S."/>
            <person name="Kuo A."/>
            <person name="Mondo S."/>
            <person name="Pangilinan J."/>
            <person name="Riley R."/>
            <person name="Labutti K."/>
            <person name="Andreopoulos B."/>
            <person name="Lipzen A."/>
            <person name="Chen C."/>
            <person name="Yanf M."/>
            <person name="Daum C."/>
            <person name="Ng V."/>
            <person name="Clum A."/>
            <person name="Ohm R."/>
            <person name="Martin F."/>
            <person name="Silar P."/>
            <person name="Natvig D."/>
            <person name="Lalanne C."/>
            <person name="Gautier V."/>
            <person name="Ament-Velasquez S.L."/>
            <person name="Kruys A."/>
            <person name="Hutchinson M.I."/>
            <person name="Powell A.J."/>
            <person name="Barry K."/>
            <person name="Miller A.N."/>
            <person name="Grigoriev I.V."/>
            <person name="Debuchy R."/>
            <person name="Gladieux P."/>
            <person name="Thoren M.H."/>
            <person name="Johannesson H."/>
        </authorList>
    </citation>
    <scope>NUCLEOTIDE SEQUENCE</scope>
    <source>
        <strain evidence="8">PSN309</strain>
    </source>
</reference>
<feature type="compositionally biased region" description="Low complexity" evidence="6">
    <location>
        <begin position="862"/>
        <end position="877"/>
    </location>
</feature>
<dbReference type="PROSITE" id="PS00028">
    <property type="entry name" value="ZINC_FINGER_C2H2_1"/>
    <property type="match status" value="2"/>
</dbReference>
<evidence type="ECO:0000256" key="6">
    <source>
        <dbReference type="SAM" id="MobiDB-lite"/>
    </source>
</evidence>
<evidence type="ECO:0000256" key="1">
    <source>
        <dbReference type="ARBA" id="ARBA00022723"/>
    </source>
</evidence>
<dbReference type="InterPro" id="IPR013087">
    <property type="entry name" value="Znf_C2H2_type"/>
</dbReference>
<keyword evidence="2" id="KW-0677">Repeat</keyword>
<dbReference type="SMART" id="SM00355">
    <property type="entry name" value="ZnF_C2H2"/>
    <property type="match status" value="6"/>
</dbReference>
<feature type="region of interest" description="Disordered" evidence="6">
    <location>
        <begin position="861"/>
        <end position="882"/>
    </location>
</feature>
<dbReference type="InterPro" id="IPR036236">
    <property type="entry name" value="Znf_C2H2_sf"/>
</dbReference>
<dbReference type="PROSITE" id="PS50157">
    <property type="entry name" value="ZINC_FINGER_C2H2_2"/>
    <property type="match status" value="2"/>
</dbReference>
<dbReference type="InterPro" id="IPR050329">
    <property type="entry name" value="GLI_C2H2-zinc-finger"/>
</dbReference>
<dbReference type="GO" id="GO:0000978">
    <property type="term" value="F:RNA polymerase II cis-regulatory region sequence-specific DNA binding"/>
    <property type="evidence" value="ECO:0007669"/>
    <property type="project" value="TreeGrafter"/>
</dbReference>
<proteinExistence type="predicted"/>
<name>A0AAN6WZ21_9PEZI</name>
<reference evidence="8" key="1">
    <citation type="journal article" date="2023" name="Mol. Phylogenet. Evol.">
        <title>Genome-scale phylogeny and comparative genomics of the fungal order Sordariales.</title>
        <authorList>
            <person name="Hensen N."/>
            <person name="Bonometti L."/>
            <person name="Westerberg I."/>
            <person name="Brannstrom I.O."/>
            <person name="Guillou S."/>
            <person name="Cros-Aarteil S."/>
            <person name="Calhoun S."/>
            <person name="Haridas S."/>
            <person name="Kuo A."/>
            <person name="Mondo S."/>
            <person name="Pangilinan J."/>
            <person name="Riley R."/>
            <person name="LaButti K."/>
            <person name="Andreopoulos B."/>
            <person name="Lipzen A."/>
            <person name="Chen C."/>
            <person name="Yan M."/>
            <person name="Daum C."/>
            <person name="Ng V."/>
            <person name="Clum A."/>
            <person name="Steindorff A."/>
            <person name="Ohm R.A."/>
            <person name="Martin F."/>
            <person name="Silar P."/>
            <person name="Natvig D.O."/>
            <person name="Lalanne C."/>
            <person name="Gautier V."/>
            <person name="Ament-Velasquez S.L."/>
            <person name="Kruys A."/>
            <person name="Hutchinson M.I."/>
            <person name="Powell A.J."/>
            <person name="Barry K."/>
            <person name="Miller A.N."/>
            <person name="Grigoriev I.V."/>
            <person name="Debuchy R."/>
            <person name="Gladieux P."/>
            <person name="Hiltunen Thoren M."/>
            <person name="Johannesson H."/>
        </authorList>
    </citation>
    <scope>NUCLEOTIDE SEQUENCE</scope>
    <source>
        <strain evidence="8">PSN309</strain>
    </source>
</reference>
<dbReference type="PANTHER" id="PTHR19818:SF139">
    <property type="entry name" value="PAIR-RULE PROTEIN ODD-PAIRED"/>
    <property type="match status" value="1"/>
</dbReference>
<accession>A0AAN6WZ21</accession>
<dbReference type="EMBL" id="MU864364">
    <property type="protein sequence ID" value="KAK4190601.1"/>
    <property type="molecule type" value="Genomic_DNA"/>
</dbReference>
<feature type="region of interest" description="Disordered" evidence="6">
    <location>
        <begin position="185"/>
        <end position="215"/>
    </location>
</feature>
<evidence type="ECO:0000313" key="9">
    <source>
        <dbReference type="Proteomes" id="UP001302126"/>
    </source>
</evidence>
<dbReference type="Gene3D" id="3.30.160.60">
    <property type="entry name" value="Classic Zinc Finger"/>
    <property type="match status" value="3"/>
</dbReference>
<evidence type="ECO:0000259" key="7">
    <source>
        <dbReference type="PROSITE" id="PS50157"/>
    </source>
</evidence>
<feature type="domain" description="C2H2-type" evidence="7">
    <location>
        <begin position="691"/>
        <end position="716"/>
    </location>
</feature>
<feature type="region of interest" description="Disordered" evidence="6">
    <location>
        <begin position="1"/>
        <end position="43"/>
    </location>
</feature>